<dbReference type="EMBL" id="LR798279">
    <property type="protein sequence ID" value="CAB5219867.1"/>
    <property type="molecule type" value="Genomic_DNA"/>
</dbReference>
<evidence type="ECO:0000313" key="1">
    <source>
        <dbReference type="EMBL" id="CAB5219867.1"/>
    </source>
</evidence>
<accession>A0A6J7WQ94</accession>
<protein>
    <submittedName>
        <fullName evidence="1">Uncharacterized protein</fullName>
    </submittedName>
</protein>
<reference evidence="1" key="1">
    <citation type="submission" date="2020-05" db="EMBL/GenBank/DDBJ databases">
        <authorList>
            <person name="Chiriac C."/>
            <person name="Salcher M."/>
            <person name="Ghai R."/>
            <person name="Kavagutti S V."/>
        </authorList>
    </citation>
    <scope>NUCLEOTIDE SEQUENCE</scope>
</reference>
<sequence length="58" mass="6822">MKVVAQEDVWVVLTSNGDQIAGPFPTQAEAWRWVDRNHWEDCEMESTRVRVREAFSTR</sequence>
<gene>
    <name evidence="1" type="ORF">UFOVP231_1</name>
</gene>
<proteinExistence type="predicted"/>
<name>A0A6J7WQ94_9CAUD</name>
<organism evidence="1">
    <name type="scientific">uncultured Caudovirales phage</name>
    <dbReference type="NCBI Taxonomy" id="2100421"/>
    <lineage>
        <taxon>Viruses</taxon>
        <taxon>Duplodnaviria</taxon>
        <taxon>Heunggongvirae</taxon>
        <taxon>Uroviricota</taxon>
        <taxon>Caudoviricetes</taxon>
        <taxon>Peduoviridae</taxon>
        <taxon>Maltschvirus</taxon>
        <taxon>Maltschvirus maltsch</taxon>
    </lineage>
</organism>